<keyword evidence="2" id="KW-1185">Reference proteome</keyword>
<dbReference type="Proteomes" id="UP000309997">
    <property type="component" value="Unassembled WGS sequence"/>
</dbReference>
<reference evidence="1 2" key="1">
    <citation type="journal article" date="2024" name="Plant Biotechnol. J.">
        <title>Genome and CRISPR/Cas9 system of a widespread forest tree (Populus alba) in the world.</title>
        <authorList>
            <person name="Liu Y.J."/>
            <person name="Jiang P.F."/>
            <person name="Han X.M."/>
            <person name="Li X.Y."/>
            <person name="Wang H.M."/>
            <person name="Wang Y.J."/>
            <person name="Wang X.X."/>
            <person name="Zeng Q.Y."/>
        </authorList>
    </citation>
    <scope>NUCLEOTIDE SEQUENCE [LARGE SCALE GENOMIC DNA]</scope>
    <source>
        <strain evidence="2">cv. PAL-ZL1</strain>
    </source>
</reference>
<protein>
    <submittedName>
        <fullName evidence="1">Uncharacterized protein</fullName>
    </submittedName>
</protein>
<accession>A0ACC4C641</accession>
<organism evidence="1 2">
    <name type="scientific">Populus alba</name>
    <name type="common">White poplar</name>
    <dbReference type="NCBI Taxonomy" id="43335"/>
    <lineage>
        <taxon>Eukaryota</taxon>
        <taxon>Viridiplantae</taxon>
        <taxon>Streptophyta</taxon>
        <taxon>Embryophyta</taxon>
        <taxon>Tracheophyta</taxon>
        <taxon>Spermatophyta</taxon>
        <taxon>Magnoliopsida</taxon>
        <taxon>eudicotyledons</taxon>
        <taxon>Gunneridae</taxon>
        <taxon>Pentapetalae</taxon>
        <taxon>rosids</taxon>
        <taxon>fabids</taxon>
        <taxon>Malpighiales</taxon>
        <taxon>Salicaceae</taxon>
        <taxon>Saliceae</taxon>
        <taxon>Populus</taxon>
    </lineage>
</organism>
<gene>
    <name evidence="1" type="ORF">D5086_013713</name>
</gene>
<name>A0ACC4C641_POPAL</name>
<dbReference type="EMBL" id="RCHU02000006">
    <property type="protein sequence ID" value="KAL3586846.1"/>
    <property type="molecule type" value="Genomic_DNA"/>
</dbReference>
<comment type="caution">
    <text evidence="1">The sequence shown here is derived from an EMBL/GenBank/DDBJ whole genome shotgun (WGS) entry which is preliminary data.</text>
</comment>
<evidence type="ECO:0000313" key="1">
    <source>
        <dbReference type="EMBL" id="KAL3586846.1"/>
    </source>
</evidence>
<feature type="non-terminal residue" evidence="1">
    <location>
        <position position="1"/>
    </location>
</feature>
<sequence length="81" mass="9321">VQRSWTQFWENCEAANTLTSSVKLATLFIAWNERSCLVSNVKNLVGTPFWTAPEVIQNSEGYNEKLRYYEENQKLAATSMN</sequence>
<proteinExistence type="predicted"/>
<evidence type="ECO:0000313" key="2">
    <source>
        <dbReference type="Proteomes" id="UP000309997"/>
    </source>
</evidence>